<dbReference type="SUPFAM" id="SSF103473">
    <property type="entry name" value="MFS general substrate transporter"/>
    <property type="match status" value="1"/>
</dbReference>
<feature type="transmembrane region" description="Helical" evidence="6">
    <location>
        <begin position="6"/>
        <end position="28"/>
    </location>
</feature>
<name>A0AAJ0G9I6_9PEZI</name>
<dbReference type="AlphaFoldDB" id="A0AAJ0G9I6"/>
<dbReference type="EMBL" id="JAWDJX010000038">
    <property type="protein sequence ID" value="KAK3049611.1"/>
    <property type="molecule type" value="Genomic_DNA"/>
</dbReference>
<evidence type="ECO:0000256" key="4">
    <source>
        <dbReference type="ARBA" id="ARBA00022989"/>
    </source>
</evidence>
<comment type="caution">
    <text evidence="7">The sequence shown here is derived from an EMBL/GenBank/DDBJ whole genome shotgun (WGS) entry which is preliminary data.</text>
</comment>
<keyword evidence="3 6" id="KW-0812">Transmembrane</keyword>
<feature type="transmembrane region" description="Helical" evidence="6">
    <location>
        <begin position="138"/>
        <end position="155"/>
    </location>
</feature>
<evidence type="ECO:0000313" key="8">
    <source>
        <dbReference type="Proteomes" id="UP001271007"/>
    </source>
</evidence>
<proteinExistence type="predicted"/>
<organism evidence="7 8">
    <name type="scientific">Extremus antarcticus</name>
    <dbReference type="NCBI Taxonomy" id="702011"/>
    <lineage>
        <taxon>Eukaryota</taxon>
        <taxon>Fungi</taxon>
        <taxon>Dikarya</taxon>
        <taxon>Ascomycota</taxon>
        <taxon>Pezizomycotina</taxon>
        <taxon>Dothideomycetes</taxon>
        <taxon>Dothideomycetidae</taxon>
        <taxon>Mycosphaerellales</taxon>
        <taxon>Extremaceae</taxon>
        <taxon>Extremus</taxon>
    </lineage>
</organism>
<dbReference type="PANTHER" id="PTHR43791">
    <property type="entry name" value="PERMEASE-RELATED"/>
    <property type="match status" value="1"/>
</dbReference>
<evidence type="ECO:0000256" key="2">
    <source>
        <dbReference type="ARBA" id="ARBA00022448"/>
    </source>
</evidence>
<dbReference type="Gene3D" id="1.20.1250.20">
    <property type="entry name" value="MFS general substrate transporter like domains"/>
    <property type="match status" value="1"/>
</dbReference>
<keyword evidence="5 6" id="KW-0472">Membrane</keyword>
<evidence type="ECO:0000256" key="1">
    <source>
        <dbReference type="ARBA" id="ARBA00004141"/>
    </source>
</evidence>
<evidence type="ECO:0000256" key="5">
    <source>
        <dbReference type="ARBA" id="ARBA00023136"/>
    </source>
</evidence>
<evidence type="ECO:0000256" key="3">
    <source>
        <dbReference type="ARBA" id="ARBA00022692"/>
    </source>
</evidence>
<accession>A0AAJ0G9I6</accession>
<keyword evidence="2" id="KW-0813">Transport</keyword>
<dbReference type="InterPro" id="IPR036259">
    <property type="entry name" value="MFS_trans_sf"/>
</dbReference>
<evidence type="ECO:0000256" key="6">
    <source>
        <dbReference type="SAM" id="Phobius"/>
    </source>
</evidence>
<protein>
    <recommendedName>
        <fullName evidence="9">Allantoate permease</fullName>
    </recommendedName>
</protein>
<keyword evidence="8" id="KW-1185">Reference proteome</keyword>
<dbReference type="PANTHER" id="PTHR43791:SF40">
    <property type="entry name" value="THIAMINE PATHWAY TRANSPORTER THI73"/>
    <property type="match status" value="1"/>
</dbReference>
<keyword evidence="4 6" id="KW-1133">Transmembrane helix</keyword>
<dbReference type="GO" id="GO:0016020">
    <property type="term" value="C:membrane"/>
    <property type="evidence" value="ECO:0007669"/>
    <property type="project" value="UniProtKB-SubCell"/>
</dbReference>
<comment type="subcellular location">
    <subcellularLocation>
        <location evidence="1">Membrane</location>
        <topology evidence="1">Multi-pass membrane protein</topology>
    </subcellularLocation>
</comment>
<sequence>MHFKSWQVLFLLFGLITITLGFVTFFFLPNNPMSSRLRVEEKLRIIERVRGNQTGTESKQFKWHQFKEVILDIKTWLLSLIVITTNVPNGAVSSFSSIITQNMHIVHGALEGDANVTIALPLLYSWVTANFAGHTKKVTMNAIVLMSFCIGNIIGPKTFQARDAPHYIPAKVTIVAFMSVGILLTLALDMLYHMENKKRDRAGEIDMPHNYEFMGLSDEENRNFRYC</sequence>
<gene>
    <name evidence="7" type="ORF">LTR09_009032</name>
</gene>
<dbReference type="GO" id="GO:0022857">
    <property type="term" value="F:transmembrane transporter activity"/>
    <property type="evidence" value="ECO:0007669"/>
    <property type="project" value="TreeGrafter"/>
</dbReference>
<reference evidence="7" key="1">
    <citation type="submission" date="2023-04" db="EMBL/GenBank/DDBJ databases">
        <title>Black Yeasts Isolated from many extreme environments.</title>
        <authorList>
            <person name="Coleine C."/>
            <person name="Stajich J.E."/>
            <person name="Selbmann L."/>
        </authorList>
    </citation>
    <scope>NUCLEOTIDE SEQUENCE</scope>
    <source>
        <strain evidence="7">CCFEE 5312</strain>
    </source>
</reference>
<feature type="transmembrane region" description="Helical" evidence="6">
    <location>
        <begin position="167"/>
        <end position="192"/>
    </location>
</feature>
<dbReference type="Proteomes" id="UP001271007">
    <property type="component" value="Unassembled WGS sequence"/>
</dbReference>
<evidence type="ECO:0000313" key="7">
    <source>
        <dbReference type="EMBL" id="KAK3049611.1"/>
    </source>
</evidence>
<evidence type="ECO:0008006" key="9">
    <source>
        <dbReference type="Google" id="ProtNLM"/>
    </source>
</evidence>